<comment type="caution">
    <text evidence="1">The sequence shown here is derived from an EMBL/GenBank/DDBJ whole genome shotgun (WGS) entry which is preliminary data.</text>
</comment>
<accession>A0A2U2AKP0</accession>
<dbReference type="Proteomes" id="UP000245217">
    <property type="component" value="Unassembled WGS sequence"/>
</dbReference>
<organism evidence="1 3">
    <name type="scientific">Ignatzschineria cameli</name>
    <dbReference type="NCBI Taxonomy" id="2182793"/>
    <lineage>
        <taxon>Bacteria</taxon>
        <taxon>Pseudomonadati</taxon>
        <taxon>Pseudomonadota</taxon>
        <taxon>Gammaproteobacteria</taxon>
        <taxon>Cardiobacteriales</taxon>
        <taxon>Ignatzschineriaceae</taxon>
        <taxon>Ignatzschineria</taxon>
    </lineage>
</organism>
<evidence type="ECO:0000313" key="3">
    <source>
        <dbReference type="Proteomes" id="UP000245059"/>
    </source>
</evidence>
<dbReference type="AlphaFoldDB" id="A0A2U2AKP0"/>
<name>A0A2U2AKP0_9GAMM</name>
<gene>
    <name evidence="1" type="ORF">DC077_09740</name>
    <name evidence="2" type="ORF">DC078_09485</name>
</gene>
<keyword evidence="4" id="KW-1185">Reference proteome</keyword>
<reference evidence="1" key="1">
    <citation type="journal article" date="2018" name="Genome Announc.">
        <title>Ignatzschineria cameli sp. nov., isolated from necrotic foot tissue of dromedaries (Camelus dromedarius) and associated maggots (Wohlfahrtia species) in Dubai.</title>
        <authorList>
            <person name="Tsang C.C."/>
            <person name="Tang J.Y."/>
            <person name="Fong J.Y."/>
            <person name="Kinne J."/>
            <person name="Lee H.H."/>
            <person name="Joseph M."/>
            <person name="Jose S."/>
            <person name="Schuster R.K."/>
            <person name="Tang Y."/>
            <person name="Sivakumar S."/>
            <person name="Chen J.H."/>
            <person name="Teng J.L."/>
            <person name="Lau S.K."/>
            <person name="Wernery U."/>
            <person name="Woo P.C."/>
        </authorList>
    </citation>
    <scope>NUCLEOTIDE SEQUENCE</scope>
    <source>
        <strain evidence="1">UAE-HKU57</strain>
        <strain evidence="2">UAE-HKU58</strain>
    </source>
</reference>
<proteinExistence type="predicted"/>
<dbReference type="EMBL" id="QEWV01000013">
    <property type="protein sequence ID" value="PWD89735.1"/>
    <property type="molecule type" value="Genomic_DNA"/>
</dbReference>
<sequence length="70" mass="7919">MPDITIALFHRSCAGMWQSLLPATIIFNRSCLMGFLSALKVPFCGHAVDIRARWFPPAFQQILLWAEAIK</sequence>
<protein>
    <submittedName>
        <fullName evidence="1">Uncharacterized protein</fullName>
    </submittedName>
</protein>
<evidence type="ECO:0000313" key="2">
    <source>
        <dbReference type="EMBL" id="PWD89735.1"/>
    </source>
</evidence>
<evidence type="ECO:0000313" key="1">
    <source>
        <dbReference type="EMBL" id="PWD83477.1"/>
    </source>
</evidence>
<dbReference type="Proteomes" id="UP000245059">
    <property type="component" value="Unassembled WGS sequence"/>
</dbReference>
<reference evidence="3 4" key="2">
    <citation type="submission" date="2018-05" db="EMBL/GenBank/DDBJ databases">
        <title>Ignatzschineria dubaiensis sp. nov., isolated from necrotic foot tissues of dromedaries (Camelus dromedarius) and associated maggots in Dubai, United Arab Emirates.</title>
        <authorList>
            <person name="Tsang C.C."/>
            <person name="Tang J.Y.M."/>
            <person name="Fong J.Y.H."/>
            <person name="Kinne J."/>
            <person name="Lee H.H."/>
            <person name="Joseph M."/>
            <person name="Jose S."/>
            <person name="Schuster R.K."/>
            <person name="Tang Y."/>
            <person name="Sivakumar S."/>
            <person name="Chen J.H.K."/>
            <person name="Teng J.L.L."/>
            <person name="Lau S.K.P."/>
            <person name="Wernery U."/>
            <person name="Woo P.C.Y."/>
        </authorList>
    </citation>
    <scope>NUCLEOTIDE SEQUENCE [LARGE SCALE GENOMIC DNA]</scope>
    <source>
        <strain evidence="3">UAE-HKU57</strain>
        <strain evidence="4">UAE-HKU58</strain>
    </source>
</reference>
<dbReference type="EMBL" id="QEWW01000011">
    <property type="protein sequence ID" value="PWD83477.1"/>
    <property type="molecule type" value="Genomic_DNA"/>
</dbReference>
<evidence type="ECO:0000313" key="4">
    <source>
        <dbReference type="Proteomes" id="UP000245217"/>
    </source>
</evidence>